<feature type="transmembrane region" description="Helical" evidence="1">
    <location>
        <begin position="60"/>
        <end position="81"/>
    </location>
</feature>
<dbReference type="InterPro" id="IPR026898">
    <property type="entry name" value="PrsW"/>
</dbReference>
<proteinExistence type="predicted"/>
<evidence type="ECO:0000256" key="1">
    <source>
        <dbReference type="SAM" id="Phobius"/>
    </source>
</evidence>
<feature type="transmembrane region" description="Helical" evidence="1">
    <location>
        <begin position="174"/>
        <end position="194"/>
    </location>
</feature>
<dbReference type="GO" id="GO:0008233">
    <property type="term" value="F:peptidase activity"/>
    <property type="evidence" value="ECO:0007669"/>
    <property type="project" value="InterPro"/>
</dbReference>
<organism evidence="2 3">
    <name type="scientific">Candidatus Kaiserbacteria bacterium CG10_big_fil_rev_8_21_14_0_10_43_70</name>
    <dbReference type="NCBI Taxonomy" id="1974605"/>
    <lineage>
        <taxon>Bacteria</taxon>
        <taxon>Candidatus Kaiseribacteriota</taxon>
    </lineage>
</organism>
<gene>
    <name evidence="2" type="ORF">COU13_00540</name>
</gene>
<dbReference type="PANTHER" id="PTHR36844:SF1">
    <property type="entry name" value="PROTEASE PRSW"/>
    <property type="match status" value="1"/>
</dbReference>
<feature type="transmembrane region" description="Helical" evidence="1">
    <location>
        <begin position="102"/>
        <end position="122"/>
    </location>
</feature>
<sequence>MHEFYPVGLALAGGVTPALLWLWFWHREDKAHPEPRYLVALAFAAGMMTVALVIPIQKFAATLIVGSVGIFIAWSFIEEVMKYVVARIAILRHVEVDEPIDMVMYMVTIALGFAAVENALFLLSPLSGSNFLETFLTGNLRFVGATLLHVLSSAVIGIALAISFYKPKKVQRVYAFFGVILAIILHSAFNLLILNTSDEHLFRTFALVWIGVVAVLALLEFVKRIRRKYSVTIQK</sequence>
<keyword evidence="1" id="KW-0812">Transmembrane</keyword>
<evidence type="ECO:0008006" key="4">
    <source>
        <dbReference type="Google" id="ProtNLM"/>
    </source>
</evidence>
<keyword evidence="1" id="KW-1133">Transmembrane helix</keyword>
<protein>
    <recommendedName>
        <fullName evidence="4">Protease PrsW</fullName>
    </recommendedName>
</protein>
<name>A0A2H0UJE5_9BACT</name>
<reference evidence="3" key="1">
    <citation type="submission" date="2017-09" db="EMBL/GenBank/DDBJ databases">
        <title>Depth-based differentiation of microbial function through sediment-hosted aquifers and enrichment of novel symbionts in the deep terrestrial subsurface.</title>
        <authorList>
            <person name="Probst A.J."/>
            <person name="Ladd B."/>
            <person name="Jarett J.K."/>
            <person name="Geller-Mcgrath D.E."/>
            <person name="Sieber C.M.K."/>
            <person name="Emerson J.B."/>
            <person name="Anantharaman K."/>
            <person name="Thomas B.C."/>
            <person name="Malmstrom R."/>
            <person name="Stieglmeier M."/>
            <person name="Klingl A."/>
            <person name="Woyke T."/>
            <person name="Ryan C.M."/>
            <person name="Banfield J.F."/>
        </authorList>
    </citation>
    <scope>NUCLEOTIDE SEQUENCE [LARGE SCALE GENOMIC DNA]</scope>
</reference>
<feature type="transmembrane region" description="Helical" evidence="1">
    <location>
        <begin position="200"/>
        <end position="219"/>
    </location>
</feature>
<keyword evidence="1" id="KW-0472">Membrane</keyword>
<evidence type="ECO:0000313" key="2">
    <source>
        <dbReference type="EMBL" id="PIR86511.1"/>
    </source>
</evidence>
<dbReference type="EMBL" id="PFBF01000007">
    <property type="protein sequence ID" value="PIR86511.1"/>
    <property type="molecule type" value="Genomic_DNA"/>
</dbReference>
<feature type="transmembrane region" description="Helical" evidence="1">
    <location>
        <begin position="142"/>
        <end position="162"/>
    </location>
</feature>
<evidence type="ECO:0000313" key="3">
    <source>
        <dbReference type="Proteomes" id="UP000230706"/>
    </source>
</evidence>
<comment type="caution">
    <text evidence="2">The sequence shown here is derived from an EMBL/GenBank/DDBJ whole genome shotgun (WGS) entry which is preliminary data.</text>
</comment>
<dbReference type="AlphaFoldDB" id="A0A2H0UJE5"/>
<accession>A0A2H0UJE5</accession>
<dbReference type="Pfam" id="PF13367">
    <property type="entry name" value="PrsW-protease"/>
    <property type="match status" value="1"/>
</dbReference>
<feature type="transmembrane region" description="Helical" evidence="1">
    <location>
        <begin position="37"/>
        <end position="54"/>
    </location>
</feature>
<dbReference type="Proteomes" id="UP000230706">
    <property type="component" value="Unassembled WGS sequence"/>
</dbReference>
<dbReference type="PANTHER" id="PTHR36844">
    <property type="entry name" value="PROTEASE PRSW"/>
    <property type="match status" value="1"/>
</dbReference>
<feature type="transmembrane region" description="Helical" evidence="1">
    <location>
        <begin position="6"/>
        <end position="25"/>
    </location>
</feature>